<dbReference type="Pfam" id="PF01863">
    <property type="entry name" value="YgjP-like"/>
    <property type="match status" value="1"/>
</dbReference>
<feature type="domain" description="YgjP-like metallopeptidase" evidence="1">
    <location>
        <begin position="27"/>
        <end position="235"/>
    </location>
</feature>
<dbReference type="InterPro" id="IPR002725">
    <property type="entry name" value="YgjP-like_metallopeptidase"/>
</dbReference>
<reference evidence="2 3" key="1">
    <citation type="journal article" date="2016" name="Nat. Commun.">
        <title>Thousands of microbial genomes shed light on interconnected biogeochemical processes in an aquifer system.</title>
        <authorList>
            <person name="Anantharaman K."/>
            <person name="Brown C.T."/>
            <person name="Hug L.A."/>
            <person name="Sharon I."/>
            <person name="Castelle C.J."/>
            <person name="Probst A.J."/>
            <person name="Thomas B.C."/>
            <person name="Singh A."/>
            <person name="Wilkins M.J."/>
            <person name="Karaoz U."/>
            <person name="Brodie E.L."/>
            <person name="Williams K.H."/>
            <person name="Hubbard S.S."/>
            <person name="Banfield J.F."/>
        </authorList>
    </citation>
    <scope>NUCLEOTIDE SEQUENCE [LARGE SCALE GENOMIC DNA]</scope>
</reference>
<sequence>MIPGSTTYALQFGSETIPVAVCFRNQKRLSITVFPNRSVQAIAPAGQPLELVHERIRRRRKWIAKQRSFFQRFHPLPEERRYISGETHLYLGRQYRLRVRQAANTGVKLLGPFLYINVPDPQDTKTVKNALDAWYVLHAKKLLKERLGILTKVMKPVQTMNIKFQIKNMNKRWGSCTKAGLITLNINLVKTPLSCIEYVILHELCHLSNREHDSEFFKILTRAMPDWQQRKQKLNMFIF</sequence>
<protein>
    <recommendedName>
        <fullName evidence="1">YgjP-like metallopeptidase domain-containing protein</fullName>
    </recommendedName>
</protein>
<dbReference type="InterPro" id="IPR053136">
    <property type="entry name" value="UTP_pyrophosphatase-like"/>
</dbReference>
<dbReference type="Proteomes" id="UP000179243">
    <property type="component" value="Unassembled WGS sequence"/>
</dbReference>
<dbReference type="EMBL" id="MFYX01000056">
    <property type="protein sequence ID" value="OGK05427.1"/>
    <property type="molecule type" value="Genomic_DNA"/>
</dbReference>
<dbReference type="Gene3D" id="3.30.2010.10">
    <property type="entry name" value="Metalloproteases ('zincins'), catalytic domain"/>
    <property type="match status" value="1"/>
</dbReference>
<name>A0A1F7FFZ9_UNCRA</name>
<proteinExistence type="predicted"/>
<dbReference type="CDD" id="cd07344">
    <property type="entry name" value="M48_yhfN_like"/>
    <property type="match status" value="1"/>
</dbReference>
<comment type="caution">
    <text evidence="2">The sequence shown here is derived from an EMBL/GenBank/DDBJ whole genome shotgun (WGS) entry which is preliminary data.</text>
</comment>
<dbReference type="PANTHER" id="PTHR30399:SF1">
    <property type="entry name" value="UTP PYROPHOSPHATASE"/>
    <property type="match status" value="1"/>
</dbReference>
<accession>A0A1F7FFZ9</accession>
<gene>
    <name evidence="2" type="ORF">A2519_03260</name>
</gene>
<organism evidence="2 3">
    <name type="scientific">Candidatus Raymondbacteria bacterium RIFOXYD12_FULL_49_13</name>
    <dbReference type="NCBI Taxonomy" id="1817890"/>
    <lineage>
        <taxon>Bacteria</taxon>
        <taxon>Raymondiibacteriota</taxon>
    </lineage>
</organism>
<dbReference type="PANTHER" id="PTHR30399">
    <property type="entry name" value="UNCHARACTERIZED PROTEIN YGJP"/>
    <property type="match status" value="1"/>
</dbReference>
<evidence type="ECO:0000259" key="1">
    <source>
        <dbReference type="Pfam" id="PF01863"/>
    </source>
</evidence>
<evidence type="ECO:0000313" key="2">
    <source>
        <dbReference type="EMBL" id="OGK05427.1"/>
    </source>
</evidence>
<dbReference type="AlphaFoldDB" id="A0A1F7FFZ9"/>
<evidence type="ECO:0000313" key="3">
    <source>
        <dbReference type="Proteomes" id="UP000179243"/>
    </source>
</evidence>